<keyword evidence="2" id="KW-0812">Transmembrane</keyword>
<dbReference type="PANTHER" id="PTHR33700:SF4">
    <property type="entry name" value="MYB-LIKE PROTEIN X"/>
    <property type="match status" value="1"/>
</dbReference>
<dbReference type="PANTHER" id="PTHR33700">
    <property type="entry name" value="MYB-LIKE PROTEIN X"/>
    <property type="match status" value="1"/>
</dbReference>
<feature type="compositionally biased region" description="Acidic residues" evidence="1">
    <location>
        <begin position="88"/>
        <end position="113"/>
    </location>
</feature>
<evidence type="ECO:0000256" key="1">
    <source>
        <dbReference type="SAM" id="MobiDB-lite"/>
    </source>
</evidence>
<dbReference type="AlphaFoldDB" id="A0A8J5I0Q7"/>
<proteinExistence type="predicted"/>
<feature type="region of interest" description="Disordered" evidence="1">
    <location>
        <begin position="85"/>
        <end position="168"/>
    </location>
</feature>
<comment type="caution">
    <text evidence="3">The sequence shown here is derived from an EMBL/GenBank/DDBJ whole genome shotgun (WGS) entry which is preliminary data.</text>
</comment>
<keyword evidence="4" id="KW-1185">Reference proteome</keyword>
<feature type="transmembrane region" description="Helical" evidence="2">
    <location>
        <begin position="21"/>
        <end position="39"/>
    </location>
</feature>
<reference evidence="3 4" key="1">
    <citation type="submission" date="2020-08" db="EMBL/GenBank/DDBJ databases">
        <title>Plant Genome Project.</title>
        <authorList>
            <person name="Zhang R.-G."/>
        </authorList>
    </citation>
    <scope>NUCLEOTIDE SEQUENCE [LARGE SCALE GENOMIC DNA]</scope>
    <source>
        <tissue evidence="3">Rhizome</tissue>
    </source>
</reference>
<name>A0A8J5I0Q7_ZINOF</name>
<evidence type="ECO:0000313" key="4">
    <source>
        <dbReference type="Proteomes" id="UP000734854"/>
    </source>
</evidence>
<keyword evidence="2" id="KW-1133">Transmembrane helix</keyword>
<evidence type="ECO:0000256" key="2">
    <source>
        <dbReference type="SAM" id="Phobius"/>
    </source>
</evidence>
<accession>A0A8J5I0Q7</accession>
<gene>
    <name evidence="3" type="ORF">ZIOFF_007151</name>
</gene>
<feature type="compositionally biased region" description="Basic and acidic residues" evidence="1">
    <location>
        <begin position="114"/>
        <end position="131"/>
    </location>
</feature>
<dbReference type="OrthoDB" id="1928179at2759"/>
<sequence length="362" mass="39622">MLRQVSSRNQRGKGGLKMKNALQVCLVIAICIWLIYQMTHSRGKKKIFEEGSSKALFKAGERPIDVEKFSKQELSQMNKVEAIREMQNGDEEVEDEGEESTGEAREEEEEEAGHEEFGEHDHDEAAQKREENEEASQAARERSFKADDASSAVAHVTQSNEPAETESENEAIWKNLDENAGGNNSSIVHQGISILQNHTVAKTVGAPMLHSISSQNKTTVESKNEGQQSGIRVSSTMNNQTAAGEMPVSVEQAQSPAKLTVKVDPNNVTISQYQTTVVREQINTTKILNQEGEVPNLKTKRAMEQKDSETSSATNEINKAVGLEAGNSLVSLERNRDVNVDALSSLDIQSKAQSSKPGAMAA</sequence>
<dbReference type="EMBL" id="JACMSC010000002">
    <property type="protein sequence ID" value="KAG6533285.1"/>
    <property type="molecule type" value="Genomic_DNA"/>
</dbReference>
<protein>
    <submittedName>
        <fullName evidence="3">Uncharacterized protein</fullName>
    </submittedName>
</protein>
<feature type="compositionally biased region" description="Basic and acidic residues" evidence="1">
    <location>
        <begin position="139"/>
        <end position="148"/>
    </location>
</feature>
<evidence type="ECO:0000313" key="3">
    <source>
        <dbReference type="EMBL" id="KAG6533285.1"/>
    </source>
</evidence>
<organism evidence="3 4">
    <name type="scientific">Zingiber officinale</name>
    <name type="common">Ginger</name>
    <name type="synonym">Amomum zingiber</name>
    <dbReference type="NCBI Taxonomy" id="94328"/>
    <lineage>
        <taxon>Eukaryota</taxon>
        <taxon>Viridiplantae</taxon>
        <taxon>Streptophyta</taxon>
        <taxon>Embryophyta</taxon>
        <taxon>Tracheophyta</taxon>
        <taxon>Spermatophyta</taxon>
        <taxon>Magnoliopsida</taxon>
        <taxon>Liliopsida</taxon>
        <taxon>Zingiberales</taxon>
        <taxon>Zingiberaceae</taxon>
        <taxon>Zingiber</taxon>
    </lineage>
</organism>
<dbReference type="Proteomes" id="UP000734854">
    <property type="component" value="Unassembled WGS sequence"/>
</dbReference>
<keyword evidence="2" id="KW-0472">Membrane</keyword>